<dbReference type="SMART" id="SM01190">
    <property type="entry name" value="EMP24_GP25L"/>
    <property type="match status" value="1"/>
</dbReference>
<proteinExistence type="predicted"/>
<protein>
    <submittedName>
        <fullName evidence="6">C-type lectin</fullName>
    </submittedName>
</protein>
<dbReference type="AlphaFoldDB" id="A0A0K0G3Y3"/>
<evidence type="ECO:0000259" key="2">
    <source>
        <dbReference type="PROSITE" id="PS50041"/>
    </source>
</evidence>
<feature type="transmembrane region" description="Helical" evidence="1">
    <location>
        <begin position="749"/>
        <end position="770"/>
    </location>
</feature>
<reference evidence="5" key="1">
    <citation type="submission" date="2014-07" db="EMBL/GenBank/DDBJ databases">
        <authorList>
            <person name="Martin A.A"/>
            <person name="De Silva N."/>
        </authorList>
    </citation>
    <scope>NUCLEOTIDE SEQUENCE</scope>
</reference>
<dbReference type="Pfam" id="PF00059">
    <property type="entry name" value="Lectin_C"/>
    <property type="match status" value="1"/>
</dbReference>
<dbReference type="PROSITE" id="PS50041">
    <property type="entry name" value="C_TYPE_LECTIN_2"/>
    <property type="match status" value="1"/>
</dbReference>
<dbReference type="PANTHER" id="PTHR31024:SF3">
    <property type="entry name" value="C-TYPE LECTIN-RELATED"/>
    <property type="match status" value="1"/>
</dbReference>
<feature type="domain" description="C-type lectin" evidence="2">
    <location>
        <begin position="438"/>
        <end position="542"/>
    </location>
</feature>
<dbReference type="Proteomes" id="UP000035680">
    <property type="component" value="Unassembled WGS sequence"/>
</dbReference>
<evidence type="ECO:0000313" key="5">
    <source>
        <dbReference type="Proteomes" id="UP000035680"/>
    </source>
</evidence>
<reference evidence="6" key="2">
    <citation type="submission" date="2015-08" db="UniProtKB">
        <authorList>
            <consortium name="WormBaseParasite"/>
        </authorList>
    </citation>
    <scope>IDENTIFICATION</scope>
</reference>
<dbReference type="SMART" id="SM00327">
    <property type="entry name" value="VWA"/>
    <property type="match status" value="2"/>
</dbReference>
<dbReference type="SUPFAM" id="SSF53300">
    <property type="entry name" value="vWA-like"/>
    <property type="match status" value="2"/>
</dbReference>
<feature type="domain" description="VWFA" evidence="3">
    <location>
        <begin position="26"/>
        <end position="236"/>
    </location>
</feature>
<dbReference type="PANTHER" id="PTHR31024">
    <property type="entry name" value="C-TYPE LECTIN"/>
    <property type="match status" value="1"/>
</dbReference>
<keyword evidence="5" id="KW-1185">Reference proteome</keyword>
<evidence type="ECO:0000259" key="3">
    <source>
        <dbReference type="PROSITE" id="PS50234"/>
    </source>
</evidence>
<dbReference type="InterPro" id="IPR036465">
    <property type="entry name" value="vWFA_dom_sf"/>
</dbReference>
<sequence>MVKLFYTLLLGVIVIINFCHCYYDINIVITLDASEDIGKLPFIGIKATLTSLLKDNILIFQNSTSGAKIGIVYYGSSIEKIYYVNDFSSVEDAIDTIINLKYLSGESESLTTVFRNVRNIINHESYRKNIPSWVIHFTFEPSLDCNYNDYAAACFLTKQLKDNGTIITIVNLVSVDNNTTTPTNDMGSPSYSLPSDVHLVENLNKLMRNISTHNNPTVYSVRDCDKNISSLWLDIIFVIDTSINMEKEGVLSSFGSMISFLSTGFSYNTSDLFYSRLAILTASDNVTVMTKLSDEKNLKDIVGLLHSIEYSTSLSMDTYKALESVENILATDKNGRKDVPTMIVFMTANDNYDCTIASPPKFCSLAYRIKYRHNTYIVNIDVAIPEKSNFAGHSIASKGMDISNNNNMIRNLVDIALDINCFCPKGFDQFISPNGITKTTECVFWQTIPAGYRSAQYSCSTLKGTLVDVTSMYKFLWLKKFSENKSFWVGLNNMNGLRKFAWDNGNSLVNDSIINSLNTTDDRYSYCLSRTETGGWESSHCSFAVPSLPYFCQITGRMKIFLPLTFIIIPLIYAKNYPFRYFSGTFLVDNGGRECFYQAIEDKKYKYLEVTYYSYDDDDTTIAYNVYFNESKEIDFRNNVSDHYGKYDLEGDGVGLYKICFEVIHTTYKQEPIHFTLKLSNDESVNSNRIETSDSVGHGKEKSSIDIQLDKVSSYLDKIEMAQNKYRQFEHISREKAEETFSFTNYCNLIILIVSLLTYITHIYVIKALFDSNSLPAKIMRKIY</sequence>
<feature type="domain" description="GOLD" evidence="4">
    <location>
        <begin position="593"/>
        <end position="679"/>
    </location>
</feature>
<keyword evidence="1" id="KW-0812">Transmembrane</keyword>
<dbReference type="InterPro" id="IPR016186">
    <property type="entry name" value="C-type_lectin-like/link_sf"/>
</dbReference>
<keyword evidence="1" id="KW-0472">Membrane</keyword>
<dbReference type="SUPFAM" id="SSF56436">
    <property type="entry name" value="C-type lectin-like"/>
    <property type="match status" value="1"/>
</dbReference>
<dbReference type="Gene3D" id="3.40.50.410">
    <property type="entry name" value="von Willebrand factor, type A domain"/>
    <property type="match status" value="2"/>
</dbReference>
<dbReference type="WBParaSite" id="SVE_1944200.1">
    <property type="protein sequence ID" value="SVE_1944200.1"/>
    <property type="gene ID" value="SVE_1944200"/>
</dbReference>
<evidence type="ECO:0000256" key="1">
    <source>
        <dbReference type="SAM" id="Phobius"/>
    </source>
</evidence>
<dbReference type="InterPro" id="IPR001304">
    <property type="entry name" value="C-type_lectin-like"/>
</dbReference>
<dbReference type="Pfam" id="PF01105">
    <property type="entry name" value="EMP24_GP25L"/>
    <property type="match status" value="1"/>
</dbReference>
<evidence type="ECO:0000313" key="6">
    <source>
        <dbReference type="WBParaSite" id="SVE_1944200.1"/>
    </source>
</evidence>
<dbReference type="Gene3D" id="3.10.100.10">
    <property type="entry name" value="Mannose-Binding Protein A, subunit A"/>
    <property type="match status" value="1"/>
</dbReference>
<dbReference type="SMART" id="SM00034">
    <property type="entry name" value="CLECT"/>
    <property type="match status" value="1"/>
</dbReference>
<dbReference type="InterPro" id="IPR016187">
    <property type="entry name" value="CTDL_fold"/>
</dbReference>
<organism evidence="5 6">
    <name type="scientific">Strongyloides venezuelensis</name>
    <name type="common">Threadworm</name>
    <dbReference type="NCBI Taxonomy" id="75913"/>
    <lineage>
        <taxon>Eukaryota</taxon>
        <taxon>Metazoa</taxon>
        <taxon>Ecdysozoa</taxon>
        <taxon>Nematoda</taxon>
        <taxon>Chromadorea</taxon>
        <taxon>Rhabditida</taxon>
        <taxon>Tylenchina</taxon>
        <taxon>Panagrolaimomorpha</taxon>
        <taxon>Strongyloidoidea</taxon>
        <taxon>Strongyloididae</taxon>
        <taxon>Strongyloides</taxon>
    </lineage>
</organism>
<dbReference type="PROSITE" id="PS50234">
    <property type="entry name" value="VWFA"/>
    <property type="match status" value="2"/>
</dbReference>
<dbReference type="Pfam" id="PF00092">
    <property type="entry name" value="VWA"/>
    <property type="match status" value="2"/>
</dbReference>
<evidence type="ECO:0000259" key="4">
    <source>
        <dbReference type="PROSITE" id="PS50866"/>
    </source>
</evidence>
<dbReference type="CDD" id="cd00037">
    <property type="entry name" value="CLECT"/>
    <property type="match status" value="1"/>
</dbReference>
<dbReference type="InterPro" id="IPR002035">
    <property type="entry name" value="VWF_A"/>
</dbReference>
<accession>A0A0K0G3Y3</accession>
<dbReference type="PROSITE" id="PS50866">
    <property type="entry name" value="GOLD"/>
    <property type="match status" value="1"/>
</dbReference>
<dbReference type="InterPro" id="IPR009038">
    <property type="entry name" value="GOLD_dom"/>
</dbReference>
<name>A0A0K0G3Y3_STRVS</name>
<keyword evidence="1" id="KW-1133">Transmembrane helix</keyword>
<feature type="domain" description="VWFA" evidence="3">
    <location>
        <begin position="234"/>
        <end position="382"/>
    </location>
</feature>